<evidence type="ECO:0000259" key="2">
    <source>
        <dbReference type="Pfam" id="PF00975"/>
    </source>
</evidence>
<dbReference type="KEGG" id="rry:C1O28_01770"/>
<dbReference type="AlphaFoldDB" id="A0ABD6W837"/>
<dbReference type="Pfam" id="PF00975">
    <property type="entry name" value="Thioesterase"/>
    <property type="match status" value="1"/>
</dbReference>
<dbReference type="PANTHER" id="PTHR11487">
    <property type="entry name" value="THIOESTERASE"/>
    <property type="match status" value="1"/>
</dbReference>
<dbReference type="InterPro" id="IPR001031">
    <property type="entry name" value="Thioesterase"/>
</dbReference>
<feature type="domain" description="Thioesterase" evidence="2">
    <location>
        <begin position="28"/>
        <end position="243"/>
    </location>
</feature>
<dbReference type="Proteomes" id="UP000239698">
    <property type="component" value="Unassembled WGS sequence"/>
</dbReference>
<dbReference type="GeneID" id="49819169"/>
<gene>
    <name evidence="3" type="ORF">C5C04_09810</name>
    <name evidence="4" type="ORF">C5C40_10825</name>
</gene>
<dbReference type="EMBL" id="PSUL01000021">
    <property type="protein sequence ID" value="PPF13334.1"/>
    <property type="molecule type" value="Genomic_DNA"/>
</dbReference>
<proteinExistence type="inferred from homology"/>
<dbReference type="EMBL" id="PSVT01000023">
    <property type="protein sequence ID" value="PPH75591.1"/>
    <property type="molecule type" value="Genomic_DNA"/>
</dbReference>
<dbReference type="Gene3D" id="3.40.50.1820">
    <property type="entry name" value="alpha/beta hydrolase"/>
    <property type="match status" value="1"/>
</dbReference>
<comment type="similarity">
    <text evidence="1">Belongs to the thioesterase family.</text>
</comment>
<dbReference type="InterPro" id="IPR029058">
    <property type="entry name" value="AB_hydrolase_fold"/>
</dbReference>
<keyword evidence="6" id="KW-1185">Reference proteome</keyword>
<sequence length="259" mass="28160">MTSVSDETLGSFDARLLRLFDFGRSRVVVCFPHAGSGISAFRCWPEALSGFADSMLVQLKGREDRVGESVADDTVADVAATIAAELARSRYEQVVLVGHSMGATLAWAVAELAWRLDRRKMTVVVSSQLPPSSAVADTAAADWDERGRLVRSMAISYLPVESEVRALLAGTLDADLSWIAREFPQLRHNVLPIDVHAISAHDDPLVDVRAMANWALHTSAGFQLSLIEGGHLHLLEQPEALRGIVIDVLEPEATEGRLL</sequence>
<evidence type="ECO:0000313" key="3">
    <source>
        <dbReference type="EMBL" id="PPF13334.1"/>
    </source>
</evidence>
<evidence type="ECO:0000313" key="6">
    <source>
        <dbReference type="Proteomes" id="UP000239698"/>
    </source>
</evidence>
<protein>
    <submittedName>
        <fullName evidence="3">Thioesterase</fullName>
    </submittedName>
</protein>
<evidence type="ECO:0000313" key="4">
    <source>
        <dbReference type="EMBL" id="PPH75591.1"/>
    </source>
</evidence>
<dbReference type="Proteomes" id="UP000237881">
    <property type="component" value="Unassembled WGS sequence"/>
</dbReference>
<dbReference type="InterPro" id="IPR012223">
    <property type="entry name" value="TEII"/>
</dbReference>
<name>A0ABD6W837_RATRA</name>
<organism evidence="3 5">
    <name type="scientific">Rathayibacter rathayi</name>
    <name type="common">Corynebacterium rathayi</name>
    <dbReference type="NCBI Taxonomy" id="33887"/>
    <lineage>
        <taxon>Bacteria</taxon>
        <taxon>Bacillati</taxon>
        <taxon>Actinomycetota</taxon>
        <taxon>Actinomycetes</taxon>
        <taxon>Micrococcales</taxon>
        <taxon>Microbacteriaceae</taxon>
        <taxon>Rathayibacter</taxon>
    </lineage>
</organism>
<evidence type="ECO:0000313" key="5">
    <source>
        <dbReference type="Proteomes" id="UP000237881"/>
    </source>
</evidence>
<dbReference type="PANTHER" id="PTHR11487:SF0">
    <property type="entry name" value="S-ACYL FATTY ACID SYNTHASE THIOESTERASE, MEDIUM CHAIN"/>
    <property type="match status" value="1"/>
</dbReference>
<dbReference type="SUPFAM" id="SSF53474">
    <property type="entry name" value="alpha/beta-Hydrolases"/>
    <property type="match status" value="1"/>
</dbReference>
<dbReference type="RefSeq" id="WP_097167714.1">
    <property type="nucleotide sequence ID" value="NZ_CP028129.1"/>
</dbReference>
<reference evidence="5 6" key="1">
    <citation type="submission" date="2018-02" db="EMBL/GenBank/DDBJ databases">
        <title>Bacteriophage NCPPB3778 and a type I-E CRISPR drive the evolution of the US Biological Select Agent, Rathayibacter toxicus.</title>
        <authorList>
            <person name="Davis E.W.II."/>
            <person name="Tabima J.F."/>
            <person name="Weisberg A.J."/>
            <person name="Lopes L.D."/>
            <person name="Wiseman M.S."/>
            <person name="Wiseman M.S."/>
            <person name="Pupko T."/>
            <person name="Belcher M.S."/>
            <person name="Sechler A.J."/>
            <person name="Tancos M.A."/>
            <person name="Schroeder B.K."/>
            <person name="Murray T.D."/>
            <person name="Luster D.G."/>
            <person name="Schneider W.L."/>
            <person name="Rogers E."/>
            <person name="Andreote F.D."/>
            <person name="Grunwald N.J."/>
            <person name="Putnam M.L."/>
            <person name="Chang J.H."/>
        </authorList>
    </citation>
    <scope>NUCLEOTIDE SEQUENCE [LARGE SCALE GENOMIC DNA]</scope>
    <source>
        <strain evidence="4 6">AY1D6</strain>
        <strain evidence="3 5">AY1I9</strain>
    </source>
</reference>
<accession>A0ABD6W837</accession>
<evidence type="ECO:0000256" key="1">
    <source>
        <dbReference type="ARBA" id="ARBA00007169"/>
    </source>
</evidence>
<comment type="caution">
    <text evidence="3">The sequence shown here is derived from an EMBL/GenBank/DDBJ whole genome shotgun (WGS) entry which is preliminary data.</text>
</comment>